<protein>
    <submittedName>
        <fullName evidence="1">Uncharacterized protein</fullName>
    </submittedName>
</protein>
<evidence type="ECO:0000313" key="1">
    <source>
        <dbReference type="EMBL" id="SVB53216.1"/>
    </source>
</evidence>
<name>A0A382EQZ8_9ZZZZ</name>
<feature type="non-terminal residue" evidence="1">
    <location>
        <position position="45"/>
    </location>
</feature>
<sequence length="45" mass="5151">MYLFLIISHLFGMDNGRLSIIPEYDYNGVTVLFSGQRDSIDIGRL</sequence>
<dbReference type="AlphaFoldDB" id="A0A382EQZ8"/>
<reference evidence="1" key="1">
    <citation type="submission" date="2018-05" db="EMBL/GenBank/DDBJ databases">
        <authorList>
            <person name="Lanie J.A."/>
            <person name="Ng W.-L."/>
            <person name="Kazmierczak K.M."/>
            <person name="Andrzejewski T.M."/>
            <person name="Davidsen T.M."/>
            <person name="Wayne K.J."/>
            <person name="Tettelin H."/>
            <person name="Glass J.I."/>
            <person name="Rusch D."/>
            <person name="Podicherti R."/>
            <person name="Tsui H.-C.T."/>
            <person name="Winkler M.E."/>
        </authorList>
    </citation>
    <scope>NUCLEOTIDE SEQUENCE</scope>
</reference>
<accession>A0A382EQZ8</accession>
<proteinExistence type="predicted"/>
<dbReference type="EMBL" id="UINC01045905">
    <property type="protein sequence ID" value="SVB53216.1"/>
    <property type="molecule type" value="Genomic_DNA"/>
</dbReference>
<organism evidence="1">
    <name type="scientific">marine metagenome</name>
    <dbReference type="NCBI Taxonomy" id="408172"/>
    <lineage>
        <taxon>unclassified sequences</taxon>
        <taxon>metagenomes</taxon>
        <taxon>ecological metagenomes</taxon>
    </lineage>
</organism>
<gene>
    <name evidence="1" type="ORF">METZ01_LOCUS206070</name>
</gene>